<evidence type="ECO:0000313" key="3">
    <source>
        <dbReference type="Proteomes" id="UP001177744"/>
    </source>
</evidence>
<evidence type="ECO:0000256" key="1">
    <source>
        <dbReference type="SAM" id="MobiDB-lite"/>
    </source>
</evidence>
<organism evidence="2 3">
    <name type="scientific">Cnephaeus nilssonii</name>
    <name type="common">Northern bat</name>
    <name type="synonym">Eptesicus nilssonii</name>
    <dbReference type="NCBI Taxonomy" id="3371016"/>
    <lineage>
        <taxon>Eukaryota</taxon>
        <taxon>Metazoa</taxon>
        <taxon>Chordata</taxon>
        <taxon>Craniata</taxon>
        <taxon>Vertebrata</taxon>
        <taxon>Euteleostomi</taxon>
        <taxon>Mammalia</taxon>
        <taxon>Eutheria</taxon>
        <taxon>Laurasiatheria</taxon>
        <taxon>Chiroptera</taxon>
        <taxon>Yangochiroptera</taxon>
        <taxon>Vespertilionidae</taxon>
        <taxon>Cnephaeus</taxon>
    </lineage>
</organism>
<dbReference type="Proteomes" id="UP001177744">
    <property type="component" value="Unassembled WGS sequence"/>
</dbReference>
<protein>
    <submittedName>
        <fullName evidence="2">Uncharacterized protein</fullName>
    </submittedName>
</protein>
<dbReference type="EMBL" id="JAULJE010000011">
    <property type="protein sequence ID" value="KAK1337549.1"/>
    <property type="molecule type" value="Genomic_DNA"/>
</dbReference>
<reference evidence="2" key="1">
    <citation type="submission" date="2023-06" db="EMBL/GenBank/DDBJ databases">
        <title>Reference genome for the Northern bat (Eptesicus nilssonii), a most northern bat species.</title>
        <authorList>
            <person name="Laine V.N."/>
            <person name="Pulliainen A.T."/>
            <person name="Lilley T.M."/>
        </authorList>
    </citation>
    <scope>NUCLEOTIDE SEQUENCE</scope>
    <source>
        <strain evidence="2">BLF_Eptnil</strain>
        <tissue evidence="2">Kidney</tissue>
    </source>
</reference>
<accession>A0AA40HUF3</accession>
<comment type="caution">
    <text evidence="2">The sequence shown here is derived from an EMBL/GenBank/DDBJ whole genome shotgun (WGS) entry which is preliminary data.</text>
</comment>
<keyword evidence="3" id="KW-1185">Reference proteome</keyword>
<evidence type="ECO:0000313" key="2">
    <source>
        <dbReference type="EMBL" id="KAK1337549.1"/>
    </source>
</evidence>
<proteinExistence type="predicted"/>
<dbReference type="AlphaFoldDB" id="A0AA40HUF3"/>
<sequence>MTHALLFNWVGEPGGRHRAQSRHCLSSEGVLAAARPTHPLCSLPTIKTEPTDDYEPALTCGPMSQGLSPLPKPCYSQQLALPPDPGSCLVAGFPPCLQRSTMMSPPPSTSPKLHDLSSAPYSKGMASPGHGPLGLQRPAAGALAGPEMPRPVGVHPSSPQQPPPALLQPQSCSPTRPPGMGHQQHQLPKVPEKEPAAARPLPLPEVREDSNQGLAPTPVSVKREPQELDQLYLDDGKCPRPQVGAWLCTV</sequence>
<gene>
    <name evidence="2" type="ORF">QTO34_002181</name>
</gene>
<feature type="region of interest" description="Disordered" evidence="1">
    <location>
        <begin position="101"/>
        <end position="227"/>
    </location>
</feature>
<name>A0AA40HUF3_CNENI</name>